<feature type="region of interest" description="Disordered" evidence="1">
    <location>
        <begin position="1"/>
        <end position="77"/>
    </location>
</feature>
<feature type="compositionally biased region" description="Basic and acidic residues" evidence="1">
    <location>
        <begin position="271"/>
        <end position="282"/>
    </location>
</feature>
<sequence>MDVPRTSAHQPAYPPSTSFQPVPPSQDNDREVNNSNHLPKEVYVPISQPLMGTLPSTSREPPNDHNDYSSKPQNHEVQSAAPEVMKLFLNGEFVDIPTKLFESEEIFRSVISRGSFDKLSSEAKYRLKGFLPSAFLENQSFEKDLDIAFTDDAFIPAPLVVYQKTRAGYYNHPHSADPNQLNSYYRVLHNHFIRNHSMRLLRKLLLGRKKLLEKAEQTGFNEEPNLNVPSLKRPKKRDLRIGERADFRLKMLMREAKRVSGTEGVYSSDEENGKEVPKPFKPYNKEAKSTLYESKMADCDLDLYQPHCLPDVKEMLRQYKMLKERAPDCPTLDTSGITLESVYERVGLSYQSEKNHAINVCGITPEKPPAKKAK</sequence>
<dbReference type="Proteomes" id="UP000582659">
    <property type="component" value="Unassembled WGS sequence"/>
</dbReference>
<reference evidence="2" key="1">
    <citation type="submission" date="2020-09" db="EMBL/GenBank/DDBJ databases">
        <authorList>
            <person name="Kikuchi T."/>
        </authorList>
    </citation>
    <scope>NUCLEOTIDE SEQUENCE</scope>
    <source>
        <strain evidence="2">Ka4C1</strain>
    </source>
</reference>
<dbReference type="Proteomes" id="UP000659654">
    <property type="component" value="Unassembled WGS sequence"/>
</dbReference>
<dbReference type="EMBL" id="CAJFDI010000002">
    <property type="protein sequence ID" value="CAD5214815.1"/>
    <property type="molecule type" value="Genomic_DNA"/>
</dbReference>
<feature type="region of interest" description="Disordered" evidence="1">
    <location>
        <begin position="262"/>
        <end position="282"/>
    </location>
</feature>
<gene>
    <name evidence="2" type="ORF">BXYJ_LOCUS3718</name>
</gene>
<keyword evidence="3" id="KW-1185">Reference proteome</keyword>
<dbReference type="EMBL" id="CAJFCV020000002">
    <property type="protein sequence ID" value="CAG9095757.1"/>
    <property type="molecule type" value="Genomic_DNA"/>
</dbReference>
<name>A0A7I8WPW0_BURXY</name>
<protein>
    <submittedName>
        <fullName evidence="2">(pine wood nematode) hypothetical protein</fullName>
    </submittedName>
</protein>
<accession>A0A7I8WPW0</accession>
<evidence type="ECO:0000313" key="3">
    <source>
        <dbReference type="Proteomes" id="UP000659654"/>
    </source>
</evidence>
<dbReference type="AlphaFoldDB" id="A0A7I8WPW0"/>
<dbReference type="OrthoDB" id="70874at2759"/>
<evidence type="ECO:0000256" key="1">
    <source>
        <dbReference type="SAM" id="MobiDB-lite"/>
    </source>
</evidence>
<organism evidence="2 3">
    <name type="scientific">Bursaphelenchus xylophilus</name>
    <name type="common">Pinewood nematode worm</name>
    <name type="synonym">Aphelenchoides xylophilus</name>
    <dbReference type="NCBI Taxonomy" id="6326"/>
    <lineage>
        <taxon>Eukaryota</taxon>
        <taxon>Metazoa</taxon>
        <taxon>Ecdysozoa</taxon>
        <taxon>Nematoda</taxon>
        <taxon>Chromadorea</taxon>
        <taxon>Rhabditida</taxon>
        <taxon>Tylenchina</taxon>
        <taxon>Tylenchomorpha</taxon>
        <taxon>Aphelenchoidea</taxon>
        <taxon>Aphelenchoididae</taxon>
        <taxon>Bursaphelenchus</taxon>
    </lineage>
</organism>
<evidence type="ECO:0000313" key="2">
    <source>
        <dbReference type="EMBL" id="CAD5214815.1"/>
    </source>
</evidence>
<comment type="caution">
    <text evidence="2">The sequence shown here is derived from an EMBL/GenBank/DDBJ whole genome shotgun (WGS) entry which is preliminary data.</text>
</comment>
<proteinExistence type="predicted"/>